<dbReference type="STRING" id="118967.SAMN02745191_1916"/>
<dbReference type="GO" id="GO:0046872">
    <property type="term" value="F:metal ion binding"/>
    <property type="evidence" value="ECO:0007669"/>
    <property type="project" value="UniProtKB-KW"/>
</dbReference>
<proteinExistence type="predicted"/>
<evidence type="ECO:0000256" key="4">
    <source>
        <dbReference type="ARBA" id="ARBA00022833"/>
    </source>
</evidence>
<feature type="domain" description="Metallo-beta-lactamase" evidence="5">
    <location>
        <begin position="13"/>
        <end position="183"/>
    </location>
</feature>
<evidence type="ECO:0000256" key="3">
    <source>
        <dbReference type="ARBA" id="ARBA00022801"/>
    </source>
</evidence>
<evidence type="ECO:0000256" key="1">
    <source>
        <dbReference type="ARBA" id="ARBA00001947"/>
    </source>
</evidence>
<dbReference type="InterPro" id="IPR036866">
    <property type="entry name" value="RibonucZ/Hydroxyglut_hydro"/>
</dbReference>
<dbReference type="GO" id="GO:0016787">
    <property type="term" value="F:hydrolase activity"/>
    <property type="evidence" value="ECO:0007669"/>
    <property type="project" value="UniProtKB-KW"/>
</dbReference>
<sequence>MEKILTAVVGIYQTNCYLLKDNGHVCIIDPGKKAERIISMIDENEIVDAILLTHGHFDHIGAVDDLVKQYNCPVYVHEADKELLINSSINTASGMIATVNSPVLLFHEGKMEIGQFCFDIIFAPGHTEGCTLIQYKNHLFTGDVLFFEGIGRTDLYGGNMSKMRQSLRIIQTMDSALIVYPGHGPTSTIEHELQCNPYF</sequence>
<gene>
    <name evidence="6" type="ORF">SAMN02745191_1916</name>
</gene>
<name>A0A1T4P848_9FIRM</name>
<evidence type="ECO:0000259" key="5">
    <source>
        <dbReference type="SMART" id="SM00849"/>
    </source>
</evidence>
<dbReference type="SUPFAM" id="SSF56281">
    <property type="entry name" value="Metallo-hydrolase/oxidoreductase"/>
    <property type="match status" value="1"/>
</dbReference>
<dbReference type="PANTHER" id="PTHR46233">
    <property type="entry name" value="HYDROXYACYLGLUTATHIONE HYDROLASE GLOC"/>
    <property type="match status" value="1"/>
</dbReference>
<dbReference type="Gene3D" id="3.60.15.10">
    <property type="entry name" value="Ribonuclease Z/Hydroxyacylglutathione hydrolase-like"/>
    <property type="match status" value="1"/>
</dbReference>
<evidence type="ECO:0000256" key="2">
    <source>
        <dbReference type="ARBA" id="ARBA00022723"/>
    </source>
</evidence>
<dbReference type="RefSeq" id="WP_078712320.1">
    <property type="nucleotide sequence ID" value="NZ_FUWY01000005.1"/>
</dbReference>
<dbReference type="PANTHER" id="PTHR46233:SF3">
    <property type="entry name" value="HYDROXYACYLGLUTATHIONE HYDROLASE GLOC"/>
    <property type="match status" value="1"/>
</dbReference>
<comment type="cofactor">
    <cofactor evidence="1">
        <name>Zn(2+)</name>
        <dbReference type="ChEBI" id="CHEBI:29105"/>
    </cofactor>
</comment>
<evidence type="ECO:0000313" key="6">
    <source>
        <dbReference type="EMBL" id="SJZ87406.1"/>
    </source>
</evidence>
<dbReference type="InterPro" id="IPR001279">
    <property type="entry name" value="Metallo-B-lactamas"/>
</dbReference>
<dbReference type="CDD" id="cd06262">
    <property type="entry name" value="metallo-hydrolase-like_MBL-fold"/>
    <property type="match status" value="1"/>
</dbReference>
<dbReference type="InterPro" id="IPR051453">
    <property type="entry name" value="MBL_Glyoxalase_II"/>
</dbReference>
<dbReference type="Proteomes" id="UP000243297">
    <property type="component" value="Unassembled WGS sequence"/>
</dbReference>
<keyword evidence="2" id="KW-0479">Metal-binding</keyword>
<dbReference type="Pfam" id="PF00753">
    <property type="entry name" value="Lactamase_B"/>
    <property type="match status" value="1"/>
</dbReference>
<evidence type="ECO:0000313" key="7">
    <source>
        <dbReference type="Proteomes" id="UP000243297"/>
    </source>
</evidence>
<dbReference type="SMART" id="SM00849">
    <property type="entry name" value="Lactamase_B"/>
    <property type="match status" value="1"/>
</dbReference>
<protein>
    <submittedName>
        <fullName evidence="6">Glyoxylase, beta-lactamase superfamily II</fullName>
    </submittedName>
</protein>
<organism evidence="6 7">
    <name type="scientific">Anaerorhabdus furcosa</name>
    <dbReference type="NCBI Taxonomy" id="118967"/>
    <lineage>
        <taxon>Bacteria</taxon>
        <taxon>Bacillati</taxon>
        <taxon>Bacillota</taxon>
        <taxon>Erysipelotrichia</taxon>
        <taxon>Erysipelotrichales</taxon>
        <taxon>Erysipelotrichaceae</taxon>
        <taxon>Anaerorhabdus</taxon>
    </lineage>
</organism>
<dbReference type="AlphaFoldDB" id="A0A1T4P848"/>
<reference evidence="7" key="1">
    <citation type="submission" date="2017-02" db="EMBL/GenBank/DDBJ databases">
        <authorList>
            <person name="Varghese N."/>
            <person name="Submissions S."/>
        </authorList>
    </citation>
    <scope>NUCLEOTIDE SEQUENCE [LARGE SCALE GENOMIC DNA]</scope>
    <source>
        <strain evidence="7">ATCC 25662</strain>
    </source>
</reference>
<accession>A0A1T4P848</accession>
<keyword evidence="4" id="KW-0862">Zinc</keyword>
<dbReference type="OrthoDB" id="9802248at2"/>
<keyword evidence="3" id="KW-0378">Hydrolase</keyword>
<keyword evidence="7" id="KW-1185">Reference proteome</keyword>
<dbReference type="EMBL" id="FUWY01000005">
    <property type="protein sequence ID" value="SJZ87406.1"/>
    <property type="molecule type" value="Genomic_DNA"/>
</dbReference>